<proteinExistence type="predicted"/>
<organism evidence="3 4">
    <name type="scientific">Chitinasiproducens palmae</name>
    <dbReference type="NCBI Taxonomy" id="1770053"/>
    <lineage>
        <taxon>Bacteria</taxon>
        <taxon>Pseudomonadati</taxon>
        <taxon>Pseudomonadota</taxon>
        <taxon>Betaproteobacteria</taxon>
        <taxon>Burkholderiales</taxon>
        <taxon>Burkholderiaceae</taxon>
        <taxon>Chitinasiproducens</taxon>
    </lineage>
</organism>
<protein>
    <submittedName>
        <fullName evidence="3">Tetratricopeptide repeat-containing protein</fullName>
    </submittedName>
</protein>
<feature type="signal peptide" evidence="2">
    <location>
        <begin position="1"/>
        <end position="40"/>
    </location>
</feature>
<feature type="chain" id="PRO_5017349695" evidence="2">
    <location>
        <begin position="41"/>
        <end position="197"/>
    </location>
</feature>
<evidence type="ECO:0000256" key="2">
    <source>
        <dbReference type="SAM" id="SignalP"/>
    </source>
</evidence>
<feature type="region of interest" description="Disordered" evidence="1">
    <location>
        <begin position="140"/>
        <end position="197"/>
    </location>
</feature>
<keyword evidence="2" id="KW-0732">Signal</keyword>
<sequence length="197" mass="20233">MTSRHGARARTGRSGSRATPRRAAWLLFAVLLGAGTAVHAADGTDGALPKDPLEAGRQQMAAGDLAGAQRSFTQAVQASPGDPVALNNLATARAANGDYRSAIALLESALAAAPGRADIAENLRRLRGWVSRHAAVSLESPAENADADADPHAADAPLPPLWSNRADSGWAPPTDVLSNSLSPGETVVLPAAARDDR</sequence>
<accession>A0A1H2PMP9</accession>
<evidence type="ECO:0000313" key="3">
    <source>
        <dbReference type="EMBL" id="SDV47838.1"/>
    </source>
</evidence>
<dbReference type="Pfam" id="PF14559">
    <property type="entry name" value="TPR_19"/>
    <property type="match status" value="1"/>
</dbReference>
<dbReference type="Proteomes" id="UP000243719">
    <property type="component" value="Unassembled WGS sequence"/>
</dbReference>
<dbReference type="InterPro" id="IPR011990">
    <property type="entry name" value="TPR-like_helical_dom_sf"/>
</dbReference>
<dbReference type="SUPFAM" id="SSF48452">
    <property type="entry name" value="TPR-like"/>
    <property type="match status" value="1"/>
</dbReference>
<dbReference type="Gene3D" id="1.25.40.10">
    <property type="entry name" value="Tetratricopeptide repeat domain"/>
    <property type="match status" value="1"/>
</dbReference>
<dbReference type="RefSeq" id="WP_091906591.1">
    <property type="nucleotide sequence ID" value="NZ_FNLO01000003.1"/>
</dbReference>
<dbReference type="STRING" id="1770053.SAMN05216551_103335"/>
<evidence type="ECO:0000313" key="4">
    <source>
        <dbReference type="Proteomes" id="UP000243719"/>
    </source>
</evidence>
<dbReference type="AlphaFoldDB" id="A0A1H2PMP9"/>
<name>A0A1H2PMP9_9BURK</name>
<gene>
    <name evidence="3" type="ORF">SAMN05216551_103335</name>
</gene>
<keyword evidence="4" id="KW-1185">Reference proteome</keyword>
<reference evidence="4" key="1">
    <citation type="submission" date="2016-09" db="EMBL/GenBank/DDBJ databases">
        <authorList>
            <person name="Varghese N."/>
            <person name="Submissions S."/>
        </authorList>
    </citation>
    <scope>NUCLEOTIDE SEQUENCE [LARGE SCALE GENOMIC DNA]</scope>
    <source>
        <strain evidence="4">JS23</strain>
    </source>
</reference>
<dbReference type="EMBL" id="FNLO01000003">
    <property type="protein sequence ID" value="SDV47838.1"/>
    <property type="molecule type" value="Genomic_DNA"/>
</dbReference>
<evidence type="ECO:0000256" key="1">
    <source>
        <dbReference type="SAM" id="MobiDB-lite"/>
    </source>
</evidence>